<keyword evidence="2" id="KW-0808">Transferase</keyword>
<evidence type="ECO:0000259" key="1">
    <source>
        <dbReference type="PROSITE" id="PS51186"/>
    </source>
</evidence>
<reference evidence="2 3" key="1">
    <citation type="submission" date="2019-03" db="EMBL/GenBank/DDBJ databases">
        <title>Draft genome sequences of novel Actinobacteria.</title>
        <authorList>
            <person name="Sahin N."/>
            <person name="Ay H."/>
            <person name="Saygin H."/>
        </authorList>
    </citation>
    <scope>NUCLEOTIDE SEQUENCE [LARGE SCALE GENOMIC DNA]</scope>
    <source>
        <strain evidence="2 3">7K502</strain>
    </source>
</reference>
<organism evidence="2 3">
    <name type="scientific">Saccharopolyspora elongata</name>
    <dbReference type="NCBI Taxonomy" id="2530387"/>
    <lineage>
        <taxon>Bacteria</taxon>
        <taxon>Bacillati</taxon>
        <taxon>Actinomycetota</taxon>
        <taxon>Actinomycetes</taxon>
        <taxon>Pseudonocardiales</taxon>
        <taxon>Pseudonocardiaceae</taxon>
        <taxon>Saccharopolyspora</taxon>
    </lineage>
</organism>
<protein>
    <submittedName>
        <fullName evidence="2">GNAT family N-acetyltransferase</fullName>
    </submittedName>
</protein>
<dbReference type="PROSITE" id="PS51186">
    <property type="entry name" value="GNAT"/>
    <property type="match status" value="1"/>
</dbReference>
<keyword evidence="3" id="KW-1185">Reference proteome</keyword>
<dbReference type="GO" id="GO:0016747">
    <property type="term" value="F:acyltransferase activity, transferring groups other than amino-acyl groups"/>
    <property type="evidence" value="ECO:0007669"/>
    <property type="project" value="InterPro"/>
</dbReference>
<dbReference type="InterPro" id="IPR000182">
    <property type="entry name" value="GNAT_dom"/>
</dbReference>
<dbReference type="CDD" id="cd04301">
    <property type="entry name" value="NAT_SF"/>
    <property type="match status" value="1"/>
</dbReference>
<evidence type="ECO:0000313" key="3">
    <source>
        <dbReference type="Proteomes" id="UP000294947"/>
    </source>
</evidence>
<dbReference type="InterPro" id="IPR016181">
    <property type="entry name" value="Acyl_CoA_acyltransferase"/>
</dbReference>
<proteinExistence type="predicted"/>
<dbReference type="OrthoDB" id="9803233at2"/>
<comment type="caution">
    <text evidence="2">The sequence shown here is derived from an EMBL/GenBank/DDBJ whole genome shotgun (WGS) entry which is preliminary data.</text>
</comment>
<gene>
    <name evidence="2" type="ORF">E1288_29355</name>
</gene>
<dbReference type="PANTHER" id="PTHR43072">
    <property type="entry name" value="N-ACETYLTRANSFERASE"/>
    <property type="match status" value="1"/>
</dbReference>
<dbReference type="EMBL" id="SMKW01000047">
    <property type="protein sequence ID" value="TDD42433.1"/>
    <property type="molecule type" value="Genomic_DNA"/>
</dbReference>
<sequence>MRVAGIHGRRTMVTVRWRLDDDLRKVEALIVEAGWATMAGSFRRSKRPCLVAEGTDGDIVGFIQGLVDGYPPDGRIFNECFGPFEHVDPPHCKIDWICVSKRARRTGVGRRLLHHFAVEASERGCSHVALKADESSDAGGRLAFFEKFGFYPLDPQQPEHLQGVDLATLIKLTA</sequence>
<dbReference type="Gene3D" id="3.40.630.30">
    <property type="match status" value="1"/>
</dbReference>
<dbReference type="Pfam" id="PF00583">
    <property type="entry name" value="Acetyltransf_1"/>
    <property type="match status" value="1"/>
</dbReference>
<dbReference type="SUPFAM" id="SSF55729">
    <property type="entry name" value="Acyl-CoA N-acyltransferases (Nat)"/>
    <property type="match status" value="1"/>
</dbReference>
<dbReference type="Proteomes" id="UP000294947">
    <property type="component" value="Unassembled WGS sequence"/>
</dbReference>
<feature type="domain" description="N-acetyltransferase" evidence="1">
    <location>
        <begin position="13"/>
        <end position="174"/>
    </location>
</feature>
<evidence type="ECO:0000313" key="2">
    <source>
        <dbReference type="EMBL" id="TDD42433.1"/>
    </source>
</evidence>
<name>A0A4R4YCY0_9PSEU</name>
<dbReference type="AlphaFoldDB" id="A0A4R4YCY0"/>
<accession>A0A4R4YCY0</accession>